<dbReference type="RefSeq" id="YP_009391419.1">
    <property type="nucleotide sequence ID" value="NC_035258.1"/>
</dbReference>
<keyword evidence="7" id="KW-0150">Chloroplast</keyword>
<dbReference type="GO" id="GO:0005840">
    <property type="term" value="C:ribosome"/>
    <property type="evidence" value="ECO:0007669"/>
    <property type="project" value="UniProtKB-KW"/>
</dbReference>
<accession>A0A1Z1M1C6</accession>
<geneLocation type="chloroplast" evidence="7"/>
<dbReference type="GO" id="GO:1990904">
    <property type="term" value="C:ribonucleoprotein complex"/>
    <property type="evidence" value="ECO:0007669"/>
    <property type="project" value="UniProtKB-KW"/>
</dbReference>
<evidence type="ECO:0000256" key="1">
    <source>
        <dbReference type="ARBA" id="ARBA00008760"/>
    </source>
</evidence>
<dbReference type="GO" id="GO:0003735">
    <property type="term" value="F:structural constituent of ribosome"/>
    <property type="evidence" value="ECO:0007669"/>
    <property type="project" value="InterPro"/>
</dbReference>
<dbReference type="HAMAP" id="MF_00373">
    <property type="entry name" value="Ribosomal_bL28"/>
    <property type="match status" value="1"/>
</dbReference>
<dbReference type="InterPro" id="IPR001383">
    <property type="entry name" value="Ribosomal_bL28_bact-type"/>
</dbReference>
<feature type="region of interest" description="Disordered" evidence="6">
    <location>
        <begin position="1"/>
        <end position="30"/>
    </location>
</feature>
<feature type="compositionally biased region" description="Polar residues" evidence="6">
    <location>
        <begin position="10"/>
        <end position="20"/>
    </location>
</feature>
<sequence>MSKICKISQKKANNGYSVSHSHVRTKRKQNVNLQKKKVWSAKLNKWVKIKLSTKVIKSIHKIII</sequence>
<reference evidence="7" key="1">
    <citation type="journal article" date="2017" name="J. Phycol.">
        <title>Analysis of chloroplast genomes and a supermatrix inform reclassification of the Rhodomelaceae (Rhodophyta).</title>
        <authorList>
            <person name="Diaz-Tapia P."/>
            <person name="Maggs C.A."/>
            <person name="West J.A."/>
            <person name="Verbruggen H."/>
        </authorList>
    </citation>
    <scope>NUCLEOTIDE SEQUENCE</scope>
    <source>
        <strain evidence="7">HV1445</strain>
    </source>
</reference>
<feature type="compositionally biased region" description="Basic residues" evidence="6">
    <location>
        <begin position="21"/>
        <end position="30"/>
    </location>
</feature>
<dbReference type="PANTHER" id="PTHR13528">
    <property type="entry name" value="39S RIBOSOMAL PROTEIN L28, MITOCHONDRIAL"/>
    <property type="match status" value="1"/>
</dbReference>
<keyword evidence="2 5" id="KW-0689">Ribosomal protein</keyword>
<dbReference type="NCBIfam" id="TIGR00009">
    <property type="entry name" value="L28"/>
    <property type="match status" value="1"/>
</dbReference>
<gene>
    <name evidence="5 7" type="primary">rpl28</name>
</gene>
<evidence type="ECO:0000256" key="3">
    <source>
        <dbReference type="ARBA" id="ARBA00023274"/>
    </source>
</evidence>
<dbReference type="EMBL" id="MF101409">
    <property type="protein sequence ID" value="ARW59563.1"/>
    <property type="molecule type" value="Genomic_DNA"/>
</dbReference>
<dbReference type="GeneID" id="33353022"/>
<protein>
    <recommendedName>
        <fullName evidence="4 5">Large ribosomal subunit protein bL28c</fullName>
    </recommendedName>
</protein>
<organism evidence="7">
    <name type="scientific">Platysiphonia delicata</name>
    <dbReference type="NCBI Taxonomy" id="2006979"/>
    <lineage>
        <taxon>Eukaryota</taxon>
        <taxon>Rhodophyta</taxon>
        <taxon>Florideophyceae</taxon>
        <taxon>Rhodymeniophycidae</taxon>
        <taxon>Ceramiales</taxon>
        <taxon>Delesseriaceae</taxon>
        <taxon>Platysiphonia</taxon>
    </lineage>
</organism>
<comment type="subcellular location">
    <subcellularLocation>
        <location evidence="5">Plastid</location>
        <location evidence="5">Chloroplast</location>
    </subcellularLocation>
</comment>
<dbReference type="PANTHER" id="PTHR13528:SF2">
    <property type="entry name" value="LARGE RIBOSOMAL SUBUNIT PROTEIN BL28M"/>
    <property type="match status" value="1"/>
</dbReference>
<name>A0A1Z1M1C6_9FLOR</name>
<dbReference type="GO" id="GO:0009507">
    <property type="term" value="C:chloroplast"/>
    <property type="evidence" value="ECO:0007669"/>
    <property type="project" value="UniProtKB-SubCell"/>
</dbReference>
<evidence type="ECO:0000256" key="2">
    <source>
        <dbReference type="ARBA" id="ARBA00022980"/>
    </source>
</evidence>
<dbReference type="InterPro" id="IPR026569">
    <property type="entry name" value="Ribosomal_bL28"/>
</dbReference>
<dbReference type="Pfam" id="PF00830">
    <property type="entry name" value="Ribosomal_L28"/>
    <property type="match status" value="1"/>
</dbReference>
<evidence type="ECO:0000256" key="4">
    <source>
        <dbReference type="ARBA" id="ARBA00035265"/>
    </source>
</evidence>
<evidence type="ECO:0000256" key="5">
    <source>
        <dbReference type="HAMAP-Rule" id="MF_00373"/>
    </source>
</evidence>
<proteinExistence type="inferred from homology"/>
<comment type="similarity">
    <text evidence="1 5">Belongs to the bacterial ribosomal protein bL28 family.</text>
</comment>
<dbReference type="Gene3D" id="2.30.170.40">
    <property type="entry name" value="Ribosomal protein L28/L24"/>
    <property type="match status" value="1"/>
</dbReference>
<dbReference type="InterPro" id="IPR037147">
    <property type="entry name" value="Ribosomal_bL28_sf"/>
</dbReference>
<dbReference type="GO" id="GO:0006412">
    <property type="term" value="P:translation"/>
    <property type="evidence" value="ECO:0007669"/>
    <property type="project" value="UniProtKB-UniRule"/>
</dbReference>
<dbReference type="SUPFAM" id="SSF143800">
    <property type="entry name" value="L28p-like"/>
    <property type="match status" value="1"/>
</dbReference>
<dbReference type="AlphaFoldDB" id="A0A1Z1M1C6"/>
<keyword evidence="3 5" id="KW-0687">Ribonucleoprotein</keyword>
<keyword evidence="7" id="KW-0934">Plastid</keyword>
<evidence type="ECO:0000256" key="6">
    <source>
        <dbReference type="SAM" id="MobiDB-lite"/>
    </source>
</evidence>
<dbReference type="InterPro" id="IPR034704">
    <property type="entry name" value="Ribosomal_bL28/bL31-like_sf"/>
</dbReference>
<evidence type="ECO:0000313" key="7">
    <source>
        <dbReference type="EMBL" id="ARW59563.1"/>
    </source>
</evidence>